<dbReference type="EMBL" id="JAQOWY010000311">
    <property type="protein sequence ID" value="KAK1844442.1"/>
    <property type="molecule type" value="Genomic_DNA"/>
</dbReference>
<feature type="region of interest" description="Disordered" evidence="1">
    <location>
        <begin position="72"/>
        <end position="120"/>
    </location>
</feature>
<feature type="compositionally biased region" description="Polar residues" evidence="1">
    <location>
        <begin position="80"/>
        <end position="91"/>
    </location>
</feature>
<gene>
    <name evidence="2" type="ORF">CCHR01_12934</name>
</gene>
<keyword evidence="3" id="KW-1185">Reference proteome</keyword>
<dbReference type="AlphaFoldDB" id="A0AAD9EE72"/>
<organism evidence="2 3">
    <name type="scientific">Colletotrichum chrysophilum</name>
    <dbReference type="NCBI Taxonomy" id="1836956"/>
    <lineage>
        <taxon>Eukaryota</taxon>
        <taxon>Fungi</taxon>
        <taxon>Dikarya</taxon>
        <taxon>Ascomycota</taxon>
        <taxon>Pezizomycotina</taxon>
        <taxon>Sordariomycetes</taxon>
        <taxon>Hypocreomycetidae</taxon>
        <taxon>Glomerellales</taxon>
        <taxon>Glomerellaceae</taxon>
        <taxon>Colletotrichum</taxon>
        <taxon>Colletotrichum gloeosporioides species complex</taxon>
    </lineage>
</organism>
<evidence type="ECO:0000313" key="3">
    <source>
        <dbReference type="Proteomes" id="UP001243330"/>
    </source>
</evidence>
<evidence type="ECO:0000313" key="2">
    <source>
        <dbReference type="EMBL" id="KAK1844442.1"/>
    </source>
</evidence>
<protein>
    <submittedName>
        <fullName evidence="2">Uncharacterized protein</fullName>
    </submittedName>
</protein>
<sequence>MTSIDAVCASCITSDEVLVFRIFHGFIVIAVHTIIQQRTEMRVPLRSHPFRPPDRWNCEVCTDDKLQALARESLGRDTTRFTPTQTWQSRAQSRRTPPRSPEPVPDRRTLPSDVSDTSVSKHTTASRFIAGHLAHVKSVGIVNEMRRRCELKVDPLVMPYMLARVGCLHGRAPEGCTDTLCGHVDGTERPHIVPASASDDELNSIHFDEEPKTFDVFDSGRRRSKRTWNFPWAMAASRSGMGMIPNTLQKWTSVAWSSHRSRFLTPGPRLSRLSATVRQTAGRSNLFHVAWEIKGITAVAMQGDLEYDRATVRLLGLYARRR</sequence>
<proteinExistence type="predicted"/>
<name>A0AAD9EE72_9PEZI</name>
<evidence type="ECO:0000256" key="1">
    <source>
        <dbReference type="SAM" id="MobiDB-lite"/>
    </source>
</evidence>
<accession>A0AAD9EE72</accession>
<reference evidence="2" key="1">
    <citation type="submission" date="2023-01" db="EMBL/GenBank/DDBJ databases">
        <title>Colletotrichum chrysophilum M932 genome sequence.</title>
        <authorList>
            <person name="Baroncelli R."/>
        </authorList>
    </citation>
    <scope>NUCLEOTIDE SEQUENCE</scope>
    <source>
        <strain evidence="2">M932</strain>
    </source>
</reference>
<dbReference type="Proteomes" id="UP001243330">
    <property type="component" value="Unassembled WGS sequence"/>
</dbReference>
<comment type="caution">
    <text evidence="2">The sequence shown here is derived from an EMBL/GenBank/DDBJ whole genome shotgun (WGS) entry which is preliminary data.</text>
</comment>